<dbReference type="InterPro" id="IPR049337">
    <property type="entry name" value="TOR1A_C"/>
</dbReference>
<dbReference type="GO" id="GO:0005635">
    <property type="term" value="C:nuclear envelope"/>
    <property type="evidence" value="ECO:0007669"/>
    <property type="project" value="TreeGrafter"/>
</dbReference>
<reference evidence="11" key="3">
    <citation type="submission" date="2025-09" db="UniProtKB">
        <authorList>
            <consortium name="Ensembl"/>
        </authorList>
    </citation>
    <scope>IDENTIFICATION</scope>
</reference>
<feature type="transmembrane region" description="Helical" evidence="9">
    <location>
        <begin position="73"/>
        <end position="93"/>
    </location>
</feature>
<keyword evidence="4" id="KW-0547">Nucleotide-binding</keyword>
<keyword evidence="6 9" id="KW-1133">Transmembrane helix</keyword>
<feature type="transmembrane region" description="Helical" evidence="9">
    <location>
        <begin position="6"/>
        <end position="26"/>
    </location>
</feature>
<dbReference type="Proteomes" id="UP000694395">
    <property type="component" value="Chromosome 6"/>
</dbReference>
<feature type="compositionally biased region" description="Basic residues" evidence="8">
    <location>
        <begin position="196"/>
        <end position="205"/>
    </location>
</feature>
<evidence type="ECO:0000256" key="8">
    <source>
        <dbReference type="SAM" id="MobiDB-lite"/>
    </source>
</evidence>
<comment type="subcellular location">
    <subcellularLocation>
        <location evidence="1">Membrane</location>
        <topology evidence="1">Single-pass membrane protein</topology>
    </subcellularLocation>
</comment>
<reference evidence="11" key="2">
    <citation type="submission" date="2025-08" db="UniProtKB">
        <authorList>
            <consortium name="Ensembl"/>
        </authorList>
    </citation>
    <scope>IDENTIFICATION</scope>
</reference>
<dbReference type="PANTHER" id="PTHR10760:SF1">
    <property type="entry name" value="TORSIN-4A"/>
    <property type="match status" value="1"/>
</dbReference>
<organism evidence="11 12">
    <name type="scientific">Oncorhynchus mykiss</name>
    <name type="common">Rainbow trout</name>
    <name type="synonym">Salmo gairdneri</name>
    <dbReference type="NCBI Taxonomy" id="8022"/>
    <lineage>
        <taxon>Eukaryota</taxon>
        <taxon>Metazoa</taxon>
        <taxon>Chordata</taxon>
        <taxon>Craniata</taxon>
        <taxon>Vertebrata</taxon>
        <taxon>Euteleostomi</taxon>
        <taxon>Actinopterygii</taxon>
        <taxon>Neopterygii</taxon>
        <taxon>Teleostei</taxon>
        <taxon>Protacanthopterygii</taxon>
        <taxon>Salmoniformes</taxon>
        <taxon>Salmonidae</taxon>
        <taxon>Salmoninae</taxon>
        <taxon>Oncorhynchus</taxon>
    </lineage>
</organism>
<dbReference type="PANTHER" id="PTHR10760">
    <property type="entry name" value="TORSIN"/>
    <property type="match status" value="1"/>
</dbReference>
<evidence type="ECO:0000313" key="11">
    <source>
        <dbReference type="Ensembl" id="ENSOMYP00000004988.2"/>
    </source>
</evidence>
<evidence type="ECO:0000313" key="12">
    <source>
        <dbReference type="Proteomes" id="UP000694395"/>
    </source>
</evidence>
<evidence type="ECO:0000256" key="1">
    <source>
        <dbReference type="ARBA" id="ARBA00004167"/>
    </source>
</evidence>
<keyword evidence="5" id="KW-0067">ATP-binding</keyword>
<dbReference type="InterPro" id="IPR027417">
    <property type="entry name" value="P-loop_NTPase"/>
</dbReference>
<keyword evidence="7 9" id="KW-0472">Membrane</keyword>
<evidence type="ECO:0000256" key="6">
    <source>
        <dbReference type="ARBA" id="ARBA00022989"/>
    </source>
</evidence>
<accession>A0A8C7LTU5</accession>
<dbReference type="CDD" id="cd00009">
    <property type="entry name" value="AAA"/>
    <property type="match status" value="1"/>
</dbReference>
<reference evidence="11" key="1">
    <citation type="submission" date="2020-07" db="EMBL/GenBank/DDBJ databases">
        <title>A long reads based de novo assembly of the rainbow trout Arlee double haploid line genome.</title>
        <authorList>
            <person name="Gao G."/>
            <person name="Palti Y."/>
        </authorList>
    </citation>
    <scope>NUCLEOTIDE SEQUENCE [LARGE SCALE GENOMIC DNA]</scope>
</reference>
<evidence type="ECO:0000256" key="4">
    <source>
        <dbReference type="ARBA" id="ARBA00022741"/>
    </source>
</evidence>
<keyword evidence="3 9" id="KW-0812">Transmembrane</keyword>
<evidence type="ECO:0000256" key="5">
    <source>
        <dbReference type="ARBA" id="ARBA00022840"/>
    </source>
</evidence>
<dbReference type="GO" id="GO:0016020">
    <property type="term" value="C:membrane"/>
    <property type="evidence" value="ECO:0007669"/>
    <property type="project" value="UniProtKB-SubCell"/>
</dbReference>
<dbReference type="Gene3D" id="3.40.50.300">
    <property type="entry name" value="P-loop containing nucleotide triphosphate hydrolases"/>
    <property type="match status" value="1"/>
</dbReference>
<dbReference type="SUPFAM" id="SSF52540">
    <property type="entry name" value="P-loop containing nucleoside triphosphate hydrolases"/>
    <property type="match status" value="1"/>
</dbReference>
<sequence length="514" mass="58121">MGILNKYHIMLMGILNKYHIMLMGILNKYHIMLMGILNKYHIMLMGILNKYHIMLMGILNKYHIMLMGILNKYHIMLCPHCCPSVLYISVLFFGQMGDKEDSSGSFSEEAKTEEQKAKLIHPRPSLISPELKAMIRIRTKYQALKRRRLDSATGLFASGRPSTGPDPSLPTDPGRPSMGPGPPTAPEIFTSNVKQATHRRRRRKGSRVLFPNNCCKVVPSDKDRSRAKPFFVLFGIIVSLQVYNAIENLDDHVAPYDLEGLDKTLRREVFGQQGAIEELMEHLQGYLSTYAHSQPLALALHGPSGVGKSHLGRLLVRHFRSVLGEDLVVQYFTLHHCPVQGDVGQCARELSLWVEEIVEHAEAQEKIPVFVLDEVELMPAPLLDVLQGLLQPNQTNERLNVIYVLLSSLGQEEITRHILQNVSCTAKPARALLRHTLAEHHPLWAEAGLDIVSLTLLEKSHVMECLLEEMTREGFYPDHGHIERLAEELSYFTTMGHQYSQNGCKQVVARVNLL</sequence>
<proteinExistence type="inferred from homology"/>
<dbReference type="GeneTree" id="ENSGT00950000182888"/>
<keyword evidence="12" id="KW-1185">Reference proteome</keyword>
<evidence type="ECO:0000259" key="10">
    <source>
        <dbReference type="SMART" id="SM00382"/>
    </source>
</evidence>
<dbReference type="Pfam" id="PF06309">
    <property type="entry name" value="Torsin"/>
    <property type="match status" value="1"/>
</dbReference>
<feature type="domain" description="AAA+ ATPase" evidence="10">
    <location>
        <begin position="294"/>
        <end position="425"/>
    </location>
</feature>
<evidence type="ECO:0000256" key="9">
    <source>
        <dbReference type="SAM" id="Phobius"/>
    </source>
</evidence>
<evidence type="ECO:0000256" key="7">
    <source>
        <dbReference type="ARBA" id="ARBA00023136"/>
    </source>
</evidence>
<dbReference type="Pfam" id="PF21376">
    <property type="entry name" value="TOR1A_C"/>
    <property type="match status" value="1"/>
</dbReference>
<dbReference type="InterPro" id="IPR003593">
    <property type="entry name" value="AAA+_ATPase"/>
</dbReference>
<dbReference type="Ensembl" id="ENSOMYT00000005575.2">
    <property type="protein sequence ID" value="ENSOMYP00000004988.2"/>
    <property type="gene ID" value="ENSOMYG00000002597.2"/>
</dbReference>
<protein>
    <recommendedName>
        <fullName evidence="10">AAA+ ATPase domain-containing protein</fullName>
    </recommendedName>
</protein>
<feature type="transmembrane region" description="Helical" evidence="9">
    <location>
        <begin position="47"/>
        <end position="67"/>
    </location>
</feature>
<comment type="similarity">
    <text evidence="2">Belongs to the ClpA/ClpB family. Torsin subfamily.</text>
</comment>
<dbReference type="AlphaFoldDB" id="A0A8C7LTU5"/>
<name>A0A8C7LTU5_ONCMY</name>
<dbReference type="GO" id="GO:0016887">
    <property type="term" value="F:ATP hydrolysis activity"/>
    <property type="evidence" value="ECO:0007669"/>
    <property type="project" value="InterPro"/>
</dbReference>
<feature type="region of interest" description="Disordered" evidence="8">
    <location>
        <begin position="154"/>
        <end position="205"/>
    </location>
</feature>
<dbReference type="GO" id="GO:0005524">
    <property type="term" value="F:ATP binding"/>
    <property type="evidence" value="ECO:0007669"/>
    <property type="project" value="UniProtKB-KW"/>
</dbReference>
<dbReference type="GO" id="GO:0005788">
    <property type="term" value="C:endoplasmic reticulum lumen"/>
    <property type="evidence" value="ECO:0007669"/>
    <property type="project" value="TreeGrafter"/>
</dbReference>
<evidence type="ECO:0000256" key="2">
    <source>
        <dbReference type="ARBA" id="ARBA00006235"/>
    </source>
</evidence>
<dbReference type="SMART" id="SM00382">
    <property type="entry name" value="AAA"/>
    <property type="match status" value="1"/>
</dbReference>
<evidence type="ECO:0000256" key="3">
    <source>
        <dbReference type="ARBA" id="ARBA00022692"/>
    </source>
</evidence>
<dbReference type="InterPro" id="IPR010448">
    <property type="entry name" value="Torsin"/>
</dbReference>